<dbReference type="Pfam" id="PF00583">
    <property type="entry name" value="Acetyltransf_1"/>
    <property type="match status" value="1"/>
</dbReference>
<evidence type="ECO:0000256" key="1">
    <source>
        <dbReference type="ARBA" id="ARBA00022679"/>
    </source>
</evidence>
<keyword evidence="2" id="KW-0012">Acyltransferase</keyword>
<gene>
    <name evidence="4" type="ORF">ENP34_11135</name>
</gene>
<dbReference type="CDD" id="cd04301">
    <property type="entry name" value="NAT_SF"/>
    <property type="match status" value="1"/>
</dbReference>
<dbReference type="PROSITE" id="PS51186">
    <property type="entry name" value="GNAT"/>
    <property type="match status" value="1"/>
</dbReference>
<accession>A0A831WZQ2</accession>
<reference evidence="4" key="1">
    <citation type="journal article" date="2020" name="mSystems">
        <title>Genome- and Community-Level Interaction Insights into Carbon Utilization and Element Cycling Functions of Hydrothermarchaeota in Hydrothermal Sediment.</title>
        <authorList>
            <person name="Zhou Z."/>
            <person name="Liu Y."/>
            <person name="Xu W."/>
            <person name="Pan J."/>
            <person name="Luo Z.H."/>
            <person name="Li M."/>
        </authorList>
    </citation>
    <scope>NUCLEOTIDE SEQUENCE [LARGE SCALE GENOMIC DNA]</scope>
    <source>
        <strain evidence="4">SpSt-210</strain>
    </source>
</reference>
<dbReference type="PANTHER" id="PTHR43877">
    <property type="entry name" value="AMINOALKYLPHOSPHONATE N-ACETYLTRANSFERASE-RELATED-RELATED"/>
    <property type="match status" value="1"/>
</dbReference>
<sequence length="173" mass="19497">MSDEPRDEIRVTVRPGRLDDTAVEAALHASADWCYDDEAIIAEYHDDAYEPSSVLVAELDGQVVGKLELFRAYKARHGFFALVRRFVVHPDYRGRGVGRALLESAIARAREQGCSFVELTVDVTNPQAYAFYHREGFRPDRVEVVLRRPLDGREHRSAHAAQRIEWGASTGEG</sequence>
<feature type="domain" description="N-acetyltransferase" evidence="3">
    <location>
        <begin position="11"/>
        <end position="151"/>
    </location>
</feature>
<dbReference type="EMBL" id="DSIY01000261">
    <property type="protein sequence ID" value="HEG91973.1"/>
    <property type="molecule type" value="Genomic_DNA"/>
</dbReference>
<proteinExistence type="predicted"/>
<organism evidence="4">
    <name type="scientific">Thermorudis peleae</name>
    <dbReference type="NCBI Taxonomy" id="1382356"/>
    <lineage>
        <taxon>Bacteria</taxon>
        <taxon>Pseudomonadati</taxon>
        <taxon>Thermomicrobiota</taxon>
        <taxon>Thermomicrobia</taxon>
        <taxon>Thermomicrobia incertae sedis</taxon>
        <taxon>Thermorudis</taxon>
    </lineage>
</organism>
<comment type="caution">
    <text evidence="4">The sequence shown here is derived from an EMBL/GenBank/DDBJ whole genome shotgun (WGS) entry which is preliminary data.</text>
</comment>
<protein>
    <submittedName>
        <fullName evidence="4">GNAT family N-acetyltransferase</fullName>
    </submittedName>
</protein>
<keyword evidence="1 4" id="KW-0808">Transferase</keyword>
<evidence type="ECO:0000259" key="3">
    <source>
        <dbReference type="PROSITE" id="PS51186"/>
    </source>
</evidence>
<dbReference type="PANTHER" id="PTHR43877:SF2">
    <property type="entry name" value="AMINOALKYLPHOSPHONATE N-ACETYLTRANSFERASE-RELATED"/>
    <property type="match status" value="1"/>
</dbReference>
<dbReference type="SUPFAM" id="SSF55729">
    <property type="entry name" value="Acyl-CoA N-acyltransferases (Nat)"/>
    <property type="match status" value="1"/>
</dbReference>
<dbReference type="InterPro" id="IPR016181">
    <property type="entry name" value="Acyl_CoA_acyltransferase"/>
</dbReference>
<evidence type="ECO:0000256" key="2">
    <source>
        <dbReference type="ARBA" id="ARBA00023315"/>
    </source>
</evidence>
<evidence type="ECO:0000313" key="4">
    <source>
        <dbReference type="EMBL" id="HEG91973.1"/>
    </source>
</evidence>
<dbReference type="AlphaFoldDB" id="A0A831WZQ2"/>
<name>A0A831WZQ2_9BACT</name>
<dbReference type="InterPro" id="IPR050832">
    <property type="entry name" value="Bact_Acetyltransf"/>
</dbReference>
<dbReference type="Gene3D" id="3.40.630.30">
    <property type="match status" value="1"/>
</dbReference>
<dbReference type="InterPro" id="IPR000182">
    <property type="entry name" value="GNAT_dom"/>
</dbReference>
<dbReference type="GO" id="GO:0016747">
    <property type="term" value="F:acyltransferase activity, transferring groups other than amino-acyl groups"/>
    <property type="evidence" value="ECO:0007669"/>
    <property type="project" value="InterPro"/>
</dbReference>